<gene>
    <name evidence="10" type="ORF">EDD68_101360</name>
</gene>
<dbReference type="Proteomes" id="UP000294650">
    <property type="component" value="Unassembled WGS sequence"/>
</dbReference>
<feature type="domain" description="Helicase ATP-binding" evidence="7">
    <location>
        <begin position="35"/>
        <end position="209"/>
    </location>
</feature>
<keyword evidence="3 10" id="KW-0347">Helicase</keyword>
<dbReference type="PROSITE" id="PS51194">
    <property type="entry name" value="HELICASE_CTER"/>
    <property type="match status" value="1"/>
</dbReference>
<dbReference type="SMART" id="SM00490">
    <property type="entry name" value="HELICc"/>
    <property type="match status" value="1"/>
</dbReference>
<evidence type="ECO:0000313" key="11">
    <source>
        <dbReference type="Proteomes" id="UP000294650"/>
    </source>
</evidence>
<evidence type="ECO:0000313" key="10">
    <source>
        <dbReference type="EMBL" id="TCT26994.1"/>
    </source>
</evidence>
<evidence type="ECO:0000259" key="8">
    <source>
        <dbReference type="PROSITE" id="PS51194"/>
    </source>
</evidence>
<keyword evidence="2" id="KW-0378">Hydrolase</keyword>
<protein>
    <submittedName>
        <fullName evidence="10">ATP-dependent RNA helicase CshB</fullName>
    </submittedName>
</protein>
<feature type="compositionally biased region" description="Basic residues" evidence="6">
    <location>
        <begin position="428"/>
        <end position="439"/>
    </location>
</feature>
<dbReference type="SUPFAM" id="SSF52540">
    <property type="entry name" value="P-loop containing nucleoside triphosphate hydrolases"/>
    <property type="match status" value="1"/>
</dbReference>
<dbReference type="InterPro" id="IPR014001">
    <property type="entry name" value="Helicase_ATP-bd"/>
</dbReference>
<sequence length="439" mass="50534">MSKNRFQSYALKPDILDIIHKLKFKEPTPIQQRVIPAALRGESLIGQSHTGSGKTHSYLIPIFNDLESSKEEIQYVITTPTRELAVQIYDEVRKMIQLADKENEWRAKLVIGGTDKQKIAEKLKRPPQMIVGTPGRILDLVKDEAMDVFTARALVMDEADLMIDLDLIQEVDQILLRMKPDIQLMVFSATIPEKLKPFLKKYMENPSYISIDDQGPAPEKLEHRLIPLRHRRVSDLIEEISGLINPYLALIFVNKKDHADELAEQLMEQGLETGVIHGGLSPRERKRILKELKNLRYQYIVATDLAARGIDIPGVSHVINAEMPKDPEFYIHRAGRTARAGLEGTTISFYTDEDIPVIQKLEKSGITFTNIDIKDGEWVQAKAWNQRNTRQKKENELDEKAWNMVKKPKKVKPGYKKKMKRQAENIKKKLKHNKNRRKK</sequence>
<keyword evidence="1" id="KW-0547">Nucleotide-binding</keyword>
<evidence type="ECO:0000256" key="1">
    <source>
        <dbReference type="ARBA" id="ARBA00022741"/>
    </source>
</evidence>
<dbReference type="CDD" id="cd00268">
    <property type="entry name" value="DEADc"/>
    <property type="match status" value="1"/>
</dbReference>
<evidence type="ECO:0000256" key="5">
    <source>
        <dbReference type="PROSITE-ProRule" id="PRU00552"/>
    </source>
</evidence>
<evidence type="ECO:0000256" key="6">
    <source>
        <dbReference type="SAM" id="MobiDB-lite"/>
    </source>
</evidence>
<dbReference type="SMART" id="SM00487">
    <property type="entry name" value="DEXDc"/>
    <property type="match status" value="1"/>
</dbReference>
<feature type="short sequence motif" description="Q motif" evidence="5">
    <location>
        <begin position="4"/>
        <end position="32"/>
    </location>
</feature>
<dbReference type="GO" id="GO:0005524">
    <property type="term" value="F:ATP binding"/>
    <property type="evidence" value="ECO:0007669"/>
    <property type="project" value="UniProtKB-KW"/>
</dbReference>
<dbReference type="InterPro" id="IPR044742">
    <property type="entry name" value="DEAD/DEAH_RhlB"/>
</dbReference>
<dbReference type="GO" id="GO:0009409">
    <property type="term" value="P:response to cold"/>
    <property type="evidence" value="ECO:0007669"/>
    <property type="project" value="TreeGrafter"/>
</dbReference>
<dbReference type="GO" id="GO:0005840">
    <property type="term" value="C:ribosome"/>
    <property type="evidence" value="ECO:0007669"/>
    <property type="project" value="TreeGrafter"/>
</dbReference>
<dbReference type="InterPro" id="IPR001650">
    <property type="entry name" value="Helicase_C-like"/>
</dbReference>
<dbReference type="OrthoDB" id="9805696at2"/>
<dbReference type="GO" id="GO:0005829">
    <property type="term" value="C:cytosol"/>
    <property type="evidence" value="ECO:0007669"/>
    <property type="project" value="TreeGrafter"/>
</dbReference>
<name>A0A4R3NC05_9BACI</name>
<dbReference type="PANTHER" id="PTHR47963:SF1">
    <property type="entry name" value="DEAD-BOX ATP-DEPENDENT RNA HELICASE CSHB"/>
    <property type="match status" value="1"/>
</dbReference>
<dbReference type="Pfam" id="PF00270">
    <property type="entry name" value="DEAD"/>
    <property type="match status" value="1"/>
</dbReference>
<dbReference type="InterPro" id="IPR014014">
    <property type="entry name" value="RNA_helicase_DEAD_Q_motif"/>
</dbReference>
<dbReference type="PROSITE" id="PS51192">
    <property type="entry name" value="HELICASE_ATP_BIND_1"/>
    <property type="match status" value="1"/>
</dbReference>
<organism evidence="10 11">
    <name type="scientific">Melghiribacillus thermohalophilus</name>
    <dbReference type="NCBI Taxonomy" id="1324956"/>
    <lineage>
        <taxon>Bacteria</taxon>
        <taxon>Bacillati</taxon>
        <taxon>Bacillota</taxon>
        <taxon>Bacilli</taxon>
        <taxon>Bacillales</taxon>
        <taxon>Bacillaceae</taxon>
        <taxon>Melghiribacillus</taxon>
    </lineage>
</organism>
<accession>A0A4R3NC05</accession>
<dbReference type="InterPro" id="IPR011545">
    <property type="entry name" value="DEAD/DEAH_box_helicase_dom"/>
</dbReference>
<dbReference type="RefSeq" id="WP_132370482.1">
    <property type="nucleotide sequence ID" value="NZ_SMAN01000001.1"/>
</dbReference>
<dbReference type="PROSITE" id="PS51195">
    <property type="entry name" value="Q_MOTIF"/>
    <property type="match status" value="1"/>
</dbReference>
<comment type="caution">
    <text evidence="10">The sequence shown here is derived from an EMBL/GenBank/DDBJ whole genome shotgun (WGS) entry which is preliminary data.</text>
</comment>
<evidence type="ECO:0000256" key="3">
    <source>
        <dbReference type="ARBA" id="ARBA00022806"/>
    </source>
</evidence>
<keyword evidence="4" id="KW-0067">ATP-binding</keyword>
<evidence type="ECO:0000256" key="4">
    <source>
        <dbReference type="ARBA" id="ARBA00022840"/>
    </source>
</evidence>
<feature type="region of interest" description="Disordered" evidence="6">
    <location>
        <begin position="408"/>
        <end position="439"/>
    </location>
</feature>
<dbReference type="GO" id="GO:0003724">
    <property type="term" value="F:RNA helicase activity"/>
    <property type="evidence" value="ECO:0007669"/>
    <property type="project" value="InterPro"/>
</dbReference>
<dbReference type="Gene3D" id="3.40.50.300">
    <property type="entry name" value="P-loop containing nucleotide triphosphate hydrolases"/>
    <property type="match status" value="2"/>
</dbReference>
<dbReference type="InterPro" id="IPR050547">
    <property type="entry name" value="DEAD_box_RNA_helicases"/>
</dbReference>
<dbReference type="InterPro" id="IPR027417">
    <property type="entry name" value="P-loop_NTPase"/>
</dbReference>
<feature type="domain" description="DEAD-box RNA helicase Q" evidence="9">
    <location>
        <begin position="4"/>
        <end position="32"/>
    </location>
</feature>
<feature type="domain" description="Helicase C-terminal" evidence="8">
    <location>
        <begin position="232"/>
        <end position="395"/>
    </location>
</feature>
<evidence type="ECO:0000256" key="2">
    <source>
        <dbReference type="ARBA" id="ARBA00022801"/>
    </source>
</evidence>
<evidence type="ECO:0000259" key="9">
    <source>
        <dbReference type="PROSITE" id="PS51195"/>
    </source>
</evidence>
<feature type="compositionally biased region" description="Basic residues" evidence="6">
    <location>
        <begin position="408"/>
        <end position="420"/>
    </location>
</feature>
<reference evidence="10 11" key="1">
    <citation type="submission" date="2019-03" db="EMBL/GenBank/DDBJ databases">
        <title>Genomic Encyclopedia of Type Strains, Phase IV (KMG-IV): sequencing the most valuable type-strain genomes for metagenomic binning, comparative biology and taxonomic classification.</title>
        <authorList>
            <person name="Goeker M."/>
        </authorList>
    </citation>
    <scope>NUCLEOTIDE SEQUENCE [LARGE SCALE GENOMIC DNA]</scope>
    <source>
        <strain evidence="10 11">DSM 25894</strain>
    </source>
</reference>
<dbReference type="GO" id="GO:0033592">
    <property type="term" value="F:RNA strand annealing activity"/>
    <property type="evidence" value="ECO:0007669"/>
    <property type="project" value="TreeGrafter"/>
</dbReference>
<dbReference type="GO" id="GO:0016787">
    <property type="term" value="F:hydrolase activity"/>
    <property type="evidence" value="ECO:0007669"/>
    <property type="project" value="UniProtKB-KW"/>
</dbReference>
<keyword evidence="11" id="KW-1185">Reference proteome</keyword>
<proteinExistence type="predicted"/>
<dbReference type="EMBL" id="SMAN01000001">
    <property type="protein sequence ID" value="TCT26994.1"/>
    <property type="molecule type" value="Genomic_DNA"/>
</dbReference>
<dbReference type="AlphaFoldDB" id="A0A4R3NC05"/>
<dbReference type="CDD" id="cd18787">
    <property type="entry name" value="SF2_C_DEAD"/>
    <property type="match status" value="1"/>
</dbReference>
<dbReference type="Pfam" id="PF00271">
    <property type="entry name" value="Helicase_C"/>
    <property type="match status" value="1"/>
</dbReference>
<evidence type="ECO:0000259" key="7">
    <source>
        <dbReference type="PROSITE" id="PS51192"/>
    </source>
</evidence>
<dbReference type="PANTHER" id="PTHR47963">
    <property type="entry name" value="DEAD-BOX ATP-DEPENDENT RNA HELICASE 47, MITOCHONDRIAL"/>
    <property type="match status" value="1"/>
</dbReference>